<organism evidence="2 3">
    <name type="scientific">Marasmiellus scandens</name>
    <dbReference type="NCBI Taxonomy" id="2682957"/>
    <lineage>
        <taxon>Eukaryota</taxon>
        <taxon>Fungi</taxon>
        <taxon>Dikarya</taxon>
        <taxon>Basidiomycota</taxon>
        <taxon>Agaricomycotina</taxon>
        <taxon>Agaricomycetes</taxon>
        <taxon>Agaricomycetidae</taxon>
        <taxon>Agaricales</taxon>
        <taxon>Marasmiineae</taxon>
        <taxon>Omphalotaceae</taxon>
        <taxon>Marasmiellus</taxon>
    </lineage>
</organism>
<evidence type="ECO:0008006" key="4">
    <source>
        <dbReference type="Google" id="ProtNLM"/>
    </source>
</evidence>
<protein>
    <recommendedName>
        <fullName evidence="4">Transposase</fullName>
    </recommendedName>
</protein>
<accession>A0ABR1J4E9</accession>
<evidence type="ECO:0000313" key="2">
    <source>
        <dbReference type="EMBL" id="KAK7448058.1"/>
    </source>
</evidence>
<reference evidence="2 3" key="1">
    <citation type="submission" date="2024-01" db="EMBL/GenBank/DDBJ databases">
        <title>A draft genome for the cacao thread blight pathogen Marasmiellus scandens.</title>
        <authorList>
            <person name="Baruah I.K."/>
            <person name="Leung J."/>
            <person name="Bukari Y."/>
            <person name="Amoako-Attah I."/>
            <person name="Meinhardt L.W."/>
            <person name="Bailey B.A."/>
            <person name="Cohen S.P."/>
        </authorList>
    </citation>
    <scope>NUCLEOTIDE SEQUENCE [LARGE SCALE GENOMIC DNA]</scope>
    <source>
        <strain evidence="2 3">GH-19</strain>
    </source>
</reference>
<feature type="region of interest" description="Disordered" evidence="1">
    <location>
        <begin position="84"/>
        <end position="125"/>
    </location>
</feature>
<feature type="compositionally biased region" description="Low complexity" evidence="1">
    <location>
        <begin position="159"/>
        <end position="171"/>
    </location>
</feature>
<evidence type="ECO:0000313" key="3">
    <source>
        <dbReference type="Proteomes" id="UP001498398"/>
    </source>
</evidence>
<comment type="caution">
    <text evidence="2">The sequence shown here is derived from an EMBL/GenBank/DDBJ whole genome shotgun (WGS) entry which is preliminary data.</text>
</comment>
<proteinExistence type="predicted"/>
<dbReference type="EMBL" id="JBANRG010000039">
    <property type="protein sequence ID" value="KAK7448058.1"/>
    <property type="molecule type" value="Genomic_DNA"/>
</dbReference>
<name>A0ABR1J4E9_9AGAR</name>
<gene>
    <name evidence="2" type="ORF">VKT23_013815</name>
</gene>
<dbReference type="Proteomes" id="UP001498398">
    <property type="component" value="Unassembled WGS sequence"/>
</dbReference>
<feature type="region of interest" description="Disordered" evidence="1">
    <location>
        <begin position="146"/>
        <end position="198"/>
    </location>
</feature>
<feature type="compositionally biased region" description="Polar residues" evidence="1">
    <location>
        <begin position="172"/>
        <end position="182"/>
    </location>
</feature>
<sequence>MNTIAHGVFGDALWTPATRFVDRFNWFTTFVLDSKRTATPGNLLDKHSTLTVTVKPLLANLLNCSEEIAFSDILNAMEDNLDVAIPDESQPDTPQSENDTVTEESVRAEPQVDNTPNTINFPLLPPSIQNVSEGLSVLKNSPETASTAMAVDSPPTTPSTPTSDTHSSTNSKGLNSHIGNDSSDTEGPLSKKARTSSTSLIAAGSIGISKSNRSEKAAQEAADRGEYVPAARARWKRKIRNVDPFAQFNECKLREVRCSKCGKTVKTKTGTDLPQFEEHWYKTCTGRKNERAAGRTHTLDSEFMQLKWTSPLCCPTLPNGADKPLPCPGLNENDEPRIPAYLKRSAVSGGGSRSLTAIAKEQFEDSYRRLTEKEQQVVLDTQYHECSWRNDHKRLRVFFASCMRFSSGKAKGDRVSPCTSCLEVLKLKSFKKALAIQAPEEANYKFTNHRFRNATLGEHYANVKGLKDIIENSDTSPFVQFARGALQGKYNDQEVFLGLVYTMVQKQDREQRGVGMQNFVYTPAWDEFAHMVSIHSPRAHKLLSEHFAARTERNIRLCESRRPKLPMTINEETFTSVKSHLKALQYNGPVALSCDDTKLLPSLRLFYDGVQKTHFLVGDVNGPMIVPNPESIKEIMNSENIVKGTKVRLWTLQVPLPKMPPIVLTALPIPDNMKVPNLLQLHKDIIHGLLDAKINVISYSCDGTENERSVQRSFLEAADLYVRVNIPDPGDGHTAPQIYIGFFRGQPIVMIQDSKHALKTARNNLFSGARLLVMGNYVAMYEQVRELAYEEGSPLYLRDVEKLDRQDDNAAARLFSAATIQFLTEHHPDHVGLIVYLFVFGELCDAYQNRHIPHSERILMVLRTRYFLDMWQKYLDCIPTYSRKQNFVSRKFTDIVDLLVTGLISLIIVHRDHLGETFPLLPWLHSSEACEHIFGIARQIVSDFTLLDFYQMLPKLGVRIQEFLLDSRCGRPNSDSTA</sequence>
<keyword evidence="3" id="KW-1185">Reference proteome</keyword>
<evidence type="ECO:0000256" key="1">
    <source>
        <dbReference type="SAM" id="MobiDB-lite"/>
    </source>
</evidence>